<accession>A0A2P8GTL3</accession>
<evidence type="ECO:0000313" key="5">
    <source>
        <dbReference type="Proteomes" id="UP000268291"/>
    </source>
</evidence>
<keyword evidence="1" id="KW-0472">Membrane</keyword>
<keyword evidence="1" id="KW-0812">Transmembrane</keyword>
<evidence type="ECO:0000313" key="4">
    <source>
        <dbReference type="Proteomes" id="UP000241203"/>
    </source>
</evidence>
<reference evidence="2 4" key="1">
    <citation type="submission" date="2018-03" db="EMBL/GenBank/DDBJ databases">
        <title>Genomic Encyclopedia of Archaeal and Bacterial Type Strains, Phase II (KMG-II): from individual species to whole genera.</title>
        <authorList>
            <person name="Goeker M."/>
        </authorList>
    </citation>
    <scope>NUCLEOTIDE SEQUENCE [LARGE SCALE GENOMIC DNA]</scope>
    <source>
        <strain evidence="2 4">DSM 21548</strain>
    </source>
</reference>
<sequence length="347" mass="36398">MKIAAFALTTLLSMALLFGFVFGIVASDDELSTGALIATVTAITAFIIAGLMAGFLLVTSGRDPRTEDGRRFFRRGAIILGVLVTGAVVALVSAAVVGPVSPATVAVFLASGLLYVALNVIGGEYLRRRDDRLRPTRPTVAPFDEPTTRRRMRTASTIFVVLLAVGVLTTIVVSTAWGDASDVPPLLGLSVLFAALGAAFVSLNAVMRLNTAARELIGTDAARGKRIGRHIRGHDAEVSDEEHALAVRYAPLGRSLLGWNIAQFTLLHVGLLAQNLGRLLGEDSDLDVLYGAVSVVLVAVGAALIPHMAHQYRTIGRFIATHVDTATAAIGDDGGAGQSTTADHSPR</sequence>
<dbReference type="Proteomes" id="UP000241203">
    <property type="component" value="Unassembled WGS sequence"/>
</dbReference>
<keyword evidence="5" id="KW-1185">Reference proteome</keyword>
<evidence type="ECO:0000313" key="3">
    <source>
        <dbReference type="EMBL" id="RUQ84638.1"/>
    </source>
</evidence>
<feature type="transmembrane region" description="Helical" evidence="1">
    <location>
        <begin position="256"/>
        <end position="276"/>
    </location>
</feature>
<feature type="transmembrane region" description="Helical" evidence="1">
    <location>
        <begin position="183"/>
        <end position="206"/>
    </location>
</feature>
<feature type="transmembrane region" description="Helical" evidence="1">
    <location>
        <begin position="78"/>
        <end position="97"/>
    </location>
</feature>
<dbReference type="EMBL" id="PYAU01000001">
    <property type="protein sequence ID" value="PSL37313.1"/>
    <property type="molecule type" value="Genomic_DNA"/>
</dbReference>
<name>A0A2P8GTL3_9MICO</name>
<feature type="transmembrane region" description="Helical" evidence="1">
    <location>
        <begin position="103"/>
        <end position="126"/>
    </location>
</feature>
<comment type="caution">
    <text evidence="2">The sequence shown here is derived from an EMBL/GenBank/DDBJ whole genome shotgun (WGS) entry which is preliminary data.</text>
</comment>
<dbReference type="EMBL" id="RZGY01000002">
    <property type="protein sequence ID" value="RUQ84638.1"/>
    <property type="molecule type" value="Genomic_DNA"/>
</dbReference>
<evidence type="ECO:0000313" key="2">
    <source>
        <dbReference type="EMBL" id="PSL37313.1"/>
    </source>
</evidence>
<reference evidence="3 5" key="2">
    <citation type="submission" date="2018-12" db="EMBL/GenBank/DDBJ databases">
        <authorList>
            <person name="hu s."/>
            <person name="Xu Y."/>
            <person name="Xu B."/>
            <person name="Li F."/>
        </authorList>
    </citation>
    <scope>NUCLEOTIDE SEQUENCE [LARGE SCALE GENOMIC DNA]</scope>
    <source>
        <strain evidence="3 5">KSW2-17</strain>
    </source>
</reference>
<gene>
    <name evidence="2" type="ORF">CLV49_0920</name>
    <name evidence="3" type="ORF">ELQ93_13635</name>
</gene>
<proteinExistence type="predicted"/>
<evidence type="ECO:0000256" key="1">
    <source>
        <dbReference type="SAM" id="Phobius"/>
    </source>
</evidence>
<protein>
    <submittedName>
        <fullName evidence="2">Uncharacterized protein</fullName>
    </submittedName>
</protein>
<dbReference type="AlphaFoldDB" id="A0A2P8GTL3"/>
<feature type="transmembrane region" description="Helical" evidence="1">
    <location>
        <begin position="33"/>
        <end position="58"/>
    </location>
</feature>
<organism evidence="2 4">
    <name type="scientific">Labedella gwakjiensis</name>
    <dbReference type="NCBI Taxonomy" id="390269"/>
    <lineage>
        <taxon>Bacteria</taxon>
        <taxon>Bacillati</taxon>
        <taxon>Actinomycetota</taxon>
        <taxon>Actinomycetes</taxon>
        <taxon>Micrococcales</taxon>
        <taxon>Microbacteriaceae</taxon>
        <taxon>Labedella</taxon>
    </lineage>
</organism>
<feature type="transmembrane region" description="Helical" evidence="1">
    <location>
        <begin position="158"/>
        <end position="177"/>
    </location>
</feature>
<feature type="transmembrane region" description="Helical" evidence="1">
    <location>
        <begin position="288"/>
        <end position="309"/>
    </location>
</feature>
<keyword evidence="1" id="KW-1133">Transmembrane helix</keyword>
<dbReference type="RefSeq" id="WP_106562469.1">
    <property type="nucleotide sequence ID" value="NZ_PYAU01000001.1"/>
</dbReference>
<dbReference type="Proteomes" id="UP000268291">
    <property type="component" value="Unassembled WGS sequence"/>
</dbReference>